<keyword evidence="4" id="KW-0029">Amino-acid transport</keyword>
<dbReference type="Pfam" id="PF00324">
    <property type="entry name" value="AA_permease"/>
    <property type="match status" value="1"/>
</dbReference>
<evidence type="ECO:0000256" key="7">
    <source>
        <dbReference type="SAM" id="Phobius"/>
    </source>
</evidence>
<proteinExistence type="predicted"/>
<organism evidence="9 10">
    <name type="scientific">Rhodotorula toruloides (strain NP11)</name>
    <name type="common">Yeast</name>
    <name type="synonym">Rhodosporidium toruloides</name>
    <dbReference type="NCBI Taxonomy" id="1130832"/>
    <lineage>
        <taxon>Eukaryota</taxon>
        <taxon>Fungi</taxon>
        <taxon>Dikarya</taxon>
        <taxon>Basidiomycota</taxon>
        <taxon>Pucciniomycotina</taxon>
        <taxon>Microbotryomycetes</taxon>
        <taxon>Sporidiobolales</taxon>
        <taxon>Sporidiobolaceae</taxon>
        <taxon>Rhodotorula</taxon>
    </lineage>
</organism>
<dbReference type="OrthoDB" id="10062876at2759"/>
<feature type="transmembrane region" description="Helical" evidence="7">
    <location>
        <begin position="212"/>
        <end position="233"/>
    </location>
</feature>
<comment type="subcellular location">
    <subcellularLocation>
        <location evidence="1">Membrane</location>
        <topology evidence="1">Multi-pass membrane protein</topology>
    </subcellularLocation>
</comment>
<evidence type="ECO:0000259" key="8">
    <source>
        <dbReference type="Pfam" id="PF00324"/>
    </source>
</evidence>
<reference evidence="9 10" key="1">
    <citation type="journal article" date="2012" name="Nat. Commun.">
        <title>A multi-omic map of the lipid-producing yeast Rhodosporidium toruloides.</title>
        <authorList>
            <person name="Zhu Z."/>
            <person name="Zhang S."/>
            <person name="Liu H."/>
            <person name="Shen H."/>
            <person name="Lin X."/>
            <person name="Yang F."/>
            <person name="Zhou Y.J."/>
            <person name="Jin G."/>
            <person name="Ye M."/>
            <person name="Zou H."/>
            <person name="Zou H."/>
            <person name="Zhao Z.K."/>
        </authorList>
    </citation>
    <scope>NUCLEOTIDE SEQUENCE [LARGE SCALE GENOMIC DNA]</scope>
    <source>
        <strain evidence="9 10">NP11</strain>
    </source>
</reference>
<feature type="transmembrane region" description="Helical" evidence="7">
    <location>
        <begin position="430"/>
        <end position="455"/>
    </location>
</feature>
<keyword evidence="10" id="KW-1185">Reference proteome</keyword>
<feature type="transmembrane region" description="Helical" evidence="7">
    <location>
        <begin position="264"/>
        <end position="284"/>
    </location>
</feature>
<feature type="transmembrane region" description="Helical" evidence="7">
    <location>
        <begin position="79"/>
        <end position="102"/>
    </location>
</feature>
<evidence type="ECO:0000256" key="1">
    <source>
        <dbReference type="ARBA" id="ARBA00004141"/>
    </source>
</evidence>
<feature type="transmembrane region" description="Helical" evidence="7">
    <location>
        <begin position="154"/>
        <end position="175"/>
    </location>
</feature>
<feature type="transmembrane region" description="Helical" evidence="7">
    <location>
        <begin position="476"/>
        <end position="496"/>
    </location>
</feature>
<dbReference type="EMBL" id="KB722642">
    <property type="protein sequence ID" value="EMS25970.1"/>
    <property type="molecule type" value="Genomic_DNA"/>
</dbReference>
<evidence type="ECO:0000256" key="3">
    <source>
        <dbReference type="ARBA" id="ARBA00022692"/>
    </source>
</evidence>
<dbReference type="Proteomes" id="UP000016926">
    <property type="component" value="Unassembled WGS sequence"/>
</dbReference>
<evidence type="ECO:0000313" key="10">
    <source>
        <dbReference type="Proteomes" id="UP000016926"/>
    </source>
</evidence>
<evidence type="ECO:0000313" key="9">
    <source>
        <dbReference type="EMBL" id="EMS25970.1"/>
    </source>
</evidence>
<dbReference type="GO" id="GO:0015171">
    <property type="term" value="F:amino acid transmembrane transporter activity"/>
    <property type="evidence" value="ECO:0007669"/>
    <property type="project" value="TreeGrafter"/>
</dbReference>
<dbReference type="eggNOG" id="KOG1286">
    <property type="taxonomic scope" value="Eukaryota"/>
</dbReference>
<feature type="transmembrane region" description="Helical" evidence="7">
    <location>
        <begin position="304"/>
        <end position="323"/>
    </location>
</feature>
<evidence type="ECO:0000256" key="6">
    <source>
        <dbReference type="ARBA" id="ARBA00023136"/>
    </source>
</evidence>
<keyword evidence="6 7" id="KW-0472">Membrane</keyword>
<protein>
    <submittedName>
        <fullName evidence="9">Amino acid transmembrane transporter</fullName>
    </submittedName>
</protein>
<dbReference type="InterPro" id="IPR004841">
    <property type="entry name" value="AA-permease/SLC12A_dom"/>
</dbReference>
<dbReference type="GO" id="GO:0016020">
    <property type="term" value="C:membrane"/>
    <property type="evidence" value="ECO:0007669"/>
    <property type="project" value="UniProtKB-SubCell"/>
</dbReference>
<gene>
    <name evidence="9" type="ORF">RHTO_00398</name>
</gene>
<dbReference type="PANTHER" id="PTHR43341">
    <property type="entry name" value="AMINO ACID PERMEASE"/>
    <property type="match status" value="1"/>
</dbReference>
<dbReference type="RefSeq" id="XP_016277089.1">
    <property type="nucleotide sequence ID" value="XM_016414082.1"/>
</dbReference>
<keyword evidence="2" id="KW-0813">Transport</keyword>
<dbReference type="AlphaFoldDB" id="M7X7B2"/>
<dbReference type="Gene3D" id="1.20.1740.10">
    <property type="entry name" value="Amino acid/polyamine transporter I"/>
    <property type="match status" value="1"/>
</dbReference>
<dbReference type="PANTHER" id="PTHR43341:SF4">
    <property type="entry name" value="ARGININE PERMEASE CAN1-RELATED"/>
    <property type="match status" value="1"/>
</dbReference>
<sequence>MATSHDHLADVELGDIKGGSTTLNRTNSLSKHDGNGVVLRGLDSDSPDGSVHRNLKARHLQARILIVSERHARSADISLCYGCTGLFVGAGGALATGGPLGIWLGYSIMGFTVGTMMVALGEMTTLYPVSGAFTHYTARFLDPAAGFALGWNYWYSYAITLPTEITAAALVIQYWRDDINVAVWITVFLVVICCFNFLGVRAYGEAEFWFSLMKIITILGLILLGIVITAGGVPGTDPIGFRFWRNPGPFQQENGIPGSKGRFLAFWTVLVQAAFSYLGTEIVALTAGEAENPRRNVPKAIRRVFYRILFFYVIGTFIMGLIVSPNDPNLTNANGVNASPWVIAIKNAGIKGLPSVINTVVLLSAFSAGNSDLYASSRTLYGLACDGKAPAIFRRCTKNGLPIYCLILTALVGLLAYMNVSTGSTTAFNYLSNLSSITGVITWLCICVSYIRFYHGAKAHGLDRNDFPYKAPLQPWASYWGAFFFFMVIIFNGYTVFLSGQWSTANFIVSYITVVIFIVLFVFWKLFKRTKFVRIENMDFDTGRRELDQIAEDEAARYKAPTTWYARLWDAIM</sequence>
<feature type="transmembrane region" description="Helical" evidence="7">
    <location>
        <begin position="343"/>
        <end position="368"/>
    </location>
</feature>
<name>M7X7B2_RHOT1</name>
<feature type="domain" description="Amino acid permease/ SLC12A" evidence="8">
    <location>
        <begin position="84"/>
        <end position="534"/>
    </location>
</feature>
<keyword evidence="5 7" id="KW-1133">Transmembrane helix</keyword>
<dbReference type="InterPro" id="IPR050524">
    <property type="entry name" value="APC_YAT"/>
</dbReference>
<accession>M7X7B2</accession>
<evidence type="ECO:0000256" key="2">
    <source>
        <dbReference type="ARBA" id="ARBA00022448"/>
    </source>
</evidence>
<dbReference type="HOGENOM" id="CLU_007946_12_1_1"/>
<feature type="transmembrane region" description="Helical" evidence="7">
    <location>
        <begin position="508"/>
        <end position="527"/>
    </location>
</feature>
<keyword evidence="3 7" id="KW-0812">Transmembrane</keyword>
<feature type="transmembrane region" description="Helical" evidence="7">
    <location>
        <begin position="181"/>
        <end position="200"/>
    </location>
</feature>
<dbReference type="FunFam" id="1.20.1740.10:FF:000006">
    <property type="entry name" value="General amino acid permease"/>
    <property type="match status" value="1"/>
</dbReference>
<feature type="transmembrane region" description="Helical" evidence="7">
    <location>
        <begin position="108"/>
        <end position="133"/>
    </location>
</feature>
<evidence type="ECO:0000256" key="5">
    <source>
        <dbReference type="ARBA" id="ARBA00022989"/>
    </source>
</evidence>
<dbReference type="GeneID" id="27364411"/>
<feature type="transmembrane region" description="Helical" evidence="7">
    <location>
        <begin position="401"/>
        <end position="418"/>
    </location>
</feature>
<evidence type="ECO:0000256" key="4">
    <source>
        <dbReference type="ARBA" id="ARBA00022970"/>
    </source>
</evidence>